<evidence type="ECO:0000313" key="2">
    <source>
        <dbReference type="EMBL" id="RIA89261.1"/>
    </source>
</evidence>
<evidence type="ECO:0000256" key="1">
    <source>
        <dbReference type="SAM" id="Phobius"/>
    </source>
</evidence>
<dbReference type="OrthoDB" id="73465at2759"/>
<dbReference type="EMBL" id="QKYT01000226">
    <property type="protein sequence ID" value="RIA89261.1"/>
    <property type="molecule type" value="Genomic_DNA"/>
</dbReference>
<feature type="transmembrane region" description="Helical" evidence="1">
    <location>
        <begin position="365"/>
        <end position="384"/>
    </location>
</feature>
<proteinExistence type="predicted"/>
<reference evidence="2 3" key="1">
    <citation type="submission" date="2018-06" db="EMBL/GenBank/DDBJ databases">
        <title>Comparative genomics reveals the genomic features of Rhizophagus irregularis, R. cerebriforme, R. diaphanum and Gigaspora rosea, and their symbiotic lifestyle signature.</title>
        <authorList>
            <person name="Morin E."/>
            <person name="San Clemente H."/>
            <person name="Chen E.C.H."/>
            <person name="De La Providencia I."/>
            <person name="Hainaut M."/>
            <person name="Kuo A."/>
            <person name="Kohler A."/>
            <person name="Murat C."/>
            <person name="Tang N."/>
            <person name="Roy S."/>
            <person name="Loubradou J."/>
            <person name="Henrissat B."/>
            <person name="Grigoriev I.V."/>
            <person name="Corradi N."/>
            <person name="Roux C."/>
            <person name="Martin F.M."/>
        </authorList>
    </citation>
    <scope>NUCLEOTIDE SEQUENCE [LARGE SCALE GENOMIC DNA]</scope>
    <source>
        <strain evidence="2 3">DAOM 227022</strain>
    </source>
</reference>
<keyword evidence="1" id="KW-0812">Transmembrane</keyword>
<dbReference type="AlphaFoldDB" id="A0A397T272"/>
<accession>A0A397T272</accession>
<dbReference type="STRING" id="658196.A0A397T272"/>
<evidence type="ECO:0000313" key="3">
    <source>
        <dbReference type="Proteomes" id="UP000265703"/>
    </source>
</evidence>
<keyword evidence="1" id="KW-0472">Membrane</keyword>
<organism evidence="2 3">
    <name type="scientific">Glomus cerebriforme</name>
    <dbReference type="NCBI Taxonomy" id="658196"/>
    <lineage>
        <taxon>Eukaryota</taxon>
        <taxon>Fungi</taxon>
        <taxon>Fungi incertae sedis</taxon>
        <taxon>Mucoromycota</taxon>
        <taxon>Glomeromycotina</taxon>
        <taxon>Glomeromycetes</taxon>
        <taxon>Glomerales</taxon>
        <taxon>Glomeraceae</taxon>
        <taxon>Glomus</taxon>
    </lineage>
</organism>
<sequence>MIQIDFKCLVEDQILCDKVQKAFDGASKIISNTLKLKETIIINATFFDFCKGQSDLSCPIEVRKIIGATAPNRFYSLKSDDDKLERIYPQALVKQFQFPEHPKYDDYDVSTQFNARVPFYFDDDIIPINPLQYDFQYIVTHELLHGLGFYTLWRPYQDPLAPKGLMPPLVVIDSGNDGNIEPKTFNEPETVKESIFDKFMIRLDNGTFTSEYSKQIGQYFLDNENVTILNEVEFEQTYQFQLMKEMLGLATTPKSLGFLPHDSVNYATDAVILETTLPEFQSGSSLSHVDLLTYNNTKEFLMVYKGTPGRTLNDFVAIGGNYPGGVIGPKIKSILESIGYATEDYPNPKKPNPFVNPKSNSAIPISNSIIFNQFYIMIFIIIILL</sequence>
<gene>
    <name evidence="2" type="ORF">C1645_772847</name>
</gene>
<protein>
    <recommendedName>
        <fullName evidence="4">Sequence orphan</fullName>
    </recommendedName>
</protein>
<keyword evidence="3" id="KW-1185">Reference proteome</keyword>
<evidence type="ECO:0008006" key="4">
    <source>
        <dbReference type="Google" id="ProtNLM"/>
    </source>
</evidence>
<keyword evidence="1" id="KW-1133">Transmembrane helix</keyword>
<name>A0A397T272_9GLOM</name>
<dbReference type="Proteomes" id="UP000265703">
    <property type="component" value="Unassembled WGS sequence"/>
</dbReference>
<comment type="caution">
    <text evidence="2">The sequence shown here is derived from an EMBL/GenBank/DDBJ whole genome shotgun (WGS) entry which is preliminary data.</text>
</comment>